<sequence>MYSVYSERSPAHAKANKVCSPMNSGCIPKYSGFKTRTPTVLQPN</sequence>
<name>A0AAE1LI08_9NEOP</name>
<dbReference type="AlphaFoldDB" id="A0AAE1LI08"/>
<evidence type="ECO:0000313" key="2">
    <source>
        <dbReference type="Proteomes" id="UP001219518"/>
    </source>
</evidence>
<dbReference type="EMBL" id="JAHWGI010000979">
    <property type="protein sequence ID" value="KAK3919444.1"/>
    <property type="molecule type" value="Genomic_DNA"/>
</dbReference>
<proteinExistence type="predicted"/>
<evidence type="ECO:0000313" key="1">
    <source>
        <dbReference type="EMBL" id="KAK3919444.1"/>
    </source>
</evidence>
<keyword evidence="2" id="KW-1185">Reference proteome</keyword>
<dbReference type="Proteomes" id="UP001219518">
    <property type="component" value="Unassembled WGS sequence"/>
</dbReference>
<organism evidence="1 2">
    <name type="scientific">Frankliniella fusca</name>
    <dbReference type="NCBI Taxonomy" id="407009"/>
    <lineage>
        <taxon>Eukaryota</taxon>
        <taxon>Metazoa</taxon>
        <taxon>Ecdysozoa</taxon>
        <taxon>Arthropoda</taxon>
        <taxon>Hexapoda</taxon>
        <taxon>Insecta</taxon>
        <taxon>Pterygota</taxon>
        <taxon>Neoptera</taxon>
        <taxon>Paraneoptera</taxon>
        <taxon>Thysanoptera</taxon>
        <taxon>Terebrantia</taxon>
        <taxon>Thripoidea</taxon>
        <taxon>Thripidae</taxon>
        <taxon>Frankliniella</taxon>
    </lineage>
</organism>
<reference evidence="1" key="1">
    <citation type="submission" date="2021-07" db="EMBL/GenBank/DDBJ databases">
        <authorList>
            <person name="Catto M.A."/>
            <person name="Jacobson A."/>
            <person name="Kennedy G."/>
            <person name="Labadie P."/>
            <person name="Hunt B.G."/>
            <person name="Srinivasan R."/>
        </authorList>
    </citation>
    <scope>NUCLEOTIDE SEQUENCE</scope>
    <source>
        <strain evidence="1">PL_HMW_Pooled</strain>
        <tissue evidence="1">Head</tissue>
    </source>
</reference>
<accession>A0AAE1LI08</accession>
<protein>
    <submittedName>
        <fullName evidence="1">Kinesin-like protein KIF20B</fullName>
    </submittedName>
</protein>
<comment type="caution">
    <text evidence="1">The sequence shown here is derived from an EMBL/GenBank/DDBJ whole genome shotgun (WGS) entry which is preliminary data.</text>
</comment>
<reference evidence="1" key="2">
    <citation type="journal article" date="2023" name="BMC Genomics">
        <title>Pest status, molecular evolution, and epigenetic factors derived from the genome assembly of Frankliniella fusca, a thysanopteran phytovirus vector.</title>
        <authorList>
            <person name="Catto M.A."/>
            <person name="Labadie P.E."/>
            <person name="Jacobson A.L."/>
            <person name="Kennedy G.G."/>
            <person name="Srinivasan R."/>
            <person name="Hunt B.G."/>
        </authorList>
    </citation>
    <scope>NUCLEOTIDE SEQUENCE</scope>
    <source>
        <strain evidence="1">PL_HMW_Pooled</strain>
    </source>
</reference>
<gene>
    <name evidence="1" type="ORF">KUF71_008571</name>
</gene>